<name>A0A6L7I3V8_9GAMM</name>
<dbReference type="InterPro" id="IPR041549">
    <property type="entry name" value="IMPa_helical"/>
</dbReference>
<dbReference type="Gene3D" id="2.60.40.10">
    <property type="entry name" value="Immunoglobulins"/>
    <property type="match status" value="1"/>
</dbReference>
<dbReference type="InterPro" id="IPR013783">
    <property type="entry name" value="Ig-like_fold"/>
</dbReference>
<dbReference type="SMART" id="SM01276">
    <property type="entry name" value="M60-like"/>
    <property type="match status" value="1"/>
</dbReference>
<dbReference type="Pfam" id="PF18650">
    <property type="entry name" value="IMPa_N_2"/>
    <property type="match status" value="1"/>
</dbReference>
<sequence length="989" mass="108580">MKPWILPACIALGLTACGGSEDSNTDAGNGGTVTPPLAQAPSVELGPDQQTWNHETLSLKASVTLFNPGDASYQWQQTKGPEVKLSGLSSDTLTLDASELLQDEEVVLSLKVTDGAGLSSEDSLTLKLKDKISAASLSGDASLIKDLEPKVIARGLTLIQDYRSAQKSFLNTIYQADRVSYDSGQHSQMIQMPLASKGFPLNQSFELVRGNQGRLFAAASDLQGQRNAAFGTDIIASMQSGNNLAFEPSMMRLLAWLTGEAQENLAATKQVRLFLISDWSKSRVTDWLTSHYPNWQVSRCDVASELTSCLDEAELVIAGSIEAFDDAEVAARLAALKQTKTPLLYLHSHSWNSVPLTQTVLGTMGFAMQGPGGPGNYFSPDKADWSDYLAMFSAKPALSQEALWLELLQSESPSFNLANCSDTCDSQFSEEYRSALSHIRGSINRLDTEKTAIFDSAEYQLYKYLILLGDSYRSEIQYPMDVSSTAPMSYLKALFADSSVYNTRSINPVPVDLGNFSRTDFSHVTPVDKTISLSSKAPFRAAGVYALPGQTFSVKRTDSSAVETKVFINTQRSGSTHEYASQGYNRPKYLQSPAIAIKPGETITLTSPYGGPVQIRFSANDQPVEFAFSKVGLHPFWRSDKDDQSFTQALAKGDYDWAELATEHFEVHSRLTKMRETMSHEPRWDTPQKMSQAISQYVHNYPHLLAGFKGPGIDSVDEITNFAASKGWQLDQLDMVKHMNADQPTCGSGCSGNPYDASWSFSPTGHGDIHELGHGLERGRLRFDGHEGHASTNPYSYYTKSRAYIETGKLPQCQGLSIQDEFEVLQASQRQADPFAYVQAANLTSWSSGMATMLQTMVAAQKQGALQNGWHLLARLHILLREFERAQADEASWLAKRDQLGFGRFDLASAKAMSNNDFLMIAMSFSTGLDYRDFYQMWGLATSDAAKAQVASFAYPAVAKAIYVYAPGDYCFGLDLQSVAVDGEQAWPL</sequence>
<feature type="region of interest" description="Disordered" evidence="1">
    <location>
        <begin position="20"/>
        <end position="47"/>
    </location>
</feature>
<dbReference type="EMBL" id="WRPA01000021">
    <property type="protein sequence ID" value="MXR70604.1"/>
    <property type="molecule type" value="Genomic_DNA"/>
</dbReference>
<dbReference type="Pfam" id="PF22352">
    <property type="entry name" value="K319L-like_PKD"/>
    <property type="match status" value="1"/>
</dbReference>
<accession>A0A6L7I3V8</accession>
<dbReference type="Pfam" id="PF18642">
    <property type="entry name" value="IMPa_helical"/>
    <property type="match status" value="1"/>
</dbReference>
<evidence type="ECO:0000313" key="4">
    <source>
        <dbReference type="Proteomes" id="UP000474778"/>
    </source>
</evidence>
<evidence type="ECO:0000259" key="2">
    <source>
        <dbReference type="PROSITE" id="PS51723"/>
    </source>
</evidence>
<dbReference type="AlphaFoldDB" id="A0A6L7I3V8"/>
<evidence type="ECO:0000313" key="3">
    <source>
        <dbReference type="EMBL" id="MXR70604.1"/>
    </source>
</evidence>
<dbReference type="RefSeq" id="WP_160798622.1">
    <property type="nucleotide sequence ID" value="NZ_WRPA01000021.1"/>
</dbReference>
<organism evidence="3 4">
    <name type="scientific">Shewanella insulae</name>
    <dbReference type="NCBI Taxonomy" id="2681496"/>
    <lineage>
        <taxon>Bacteria</taxon>
        <taxon>Pseudomonadati</taxon>
        <taxon>Pseudomonadota</taxon>
        <taxon>Gammaproteobacteria</taxon>
        <taxon>Alteromonadales</taxon>
        <taxon>Shewanellaceae</taxon>
        <taxon>Shewanella</taxon>
    </lineage>
</organism>
<dbReference type="NCBIfam" id="NF038322">
    <property type="entry name" value="ImpA_fam_HExGH"/>
    <property type="match status" value="1"/>
</dbReference>
<dbReference type="PROSITE" id="PS51723">
    <property type="entry name" value="PEPTIDASE_M60"/>
    <property type="match status" value="1"/>
</dbReference>
<dbReference type="Gene3D" id="1.10.390.30">
    <property type="entry name" value="Peptidase M60, enhancin-like domain 3"/>
    <property type="match status" value="1"/>
</dbReference>
<proteinExistence type="predicted"/>
<reference evidence="3 4" key="1">
    <citation type="submission" date="2019-12" db="EMBL/GenBank/DDBJ databases">
        <title>Shewanella insulae sp. nov., isolated from a tidal flat.</title>
        <authorList>
            <person name="Yoon J.-H."/>
        </authorList>
    </citation>
    <scope>NUCLEOTIDE SEQUENCE [LARGE SCALE GENOMIC DNA]</scope>
    <source>
        <strain evidence="3 4">JBTF-M18</strain>
    </source>
</reference>
<dbReference type="InterPro" id="IPR040711">
    <property type="entry name" value="IMPa_N_2"/>
</dbReference>
<dbReference type="Proteomes" id="UP000474778">
    <property type="component" value="Unassembled WGS sequence"/>
</dbReference>
<dbReference type="PROSITE" id="PS51257">
    <property type="entry name" value="PROKAR_LIPOPROTEIN"/>
    <property type="match status" value="1"/>
</dbReference>
<evidence type="ECO:0000256" key="1">
    <source>
        <dbReference type="SAM" id="MobiDB-lite"/>
    </source>
</evidence>
<comment type="caution">
    <text evidence="3">The sequence shown here is derived from an EMBL/GenBank/DDBJ whole genome shotgun (WGS) entry which is preliminary data.</text>
</comment>
<keyword evidence="4" id="KW-1185">Reference proteome</keyword>
<dbReference type="InterPro" id="IPR031161">
    <property type="entry name" value="Peptidase_M60_dom"/>
</dbReference>
<protein>
    <recommendedName>
        <fullName evidence="2">Peptidase M60 domain-containing protein</fullName>
    </recommendedName>
</protein>
<gene>
    <name evidence="3" type="ORF">GNT65_18260</name>
</gene>
<dbReference type="InterPro" id="IPR042279">
    <property type="entry name" value="Pep_M60_3"/>
</dbReference>
<feature type="domain" description="Peptidase M60" evidence="2">
    <location>
        <begin position="537"/>
        <end position="861"/>
    </location>
</feature>